<evidence type="ECO:0000256" key="7">
    <source>
        <dbReference type="PIRSR" id="PIRSR623612-1"/>
    </source>
</evidence>
<keyword evidence="5" id="KW-0862">Zinc</keyword>
<dbReference type="SUPFAM" id="SSF55486">
    <property type="entry name" value="Metalloproteases ('zincins'), catalytic domain"/>
    <property type="match status" value="1"/>
</dbReference>
<dbReference type="CDD" id="cd09597">
    <property type="entry name" value="M4_TLP"/>
    <property type="match status" value="1"/>
</dbReference>
<keyword evidence="6" id="KW-0482">Metalloprotease</keyword>
<feature type="active site" description="Proton donor" evidence="7">
    <location>
        <position position="544"/>
    </location>
</feature>
<evidence type="ECO:0000259" key="10">
    <source>
        <dbReference type="Pfam" id="PF02868"/>
    </source>
</evidence>
<dbReference type="Gene3D" id="3.10.170.10">
    <property type="match status" value="1"/>
</dbReference>
<evidence type="ECO:0000313" key="12">
    <source>
        <dbReference type="Proteomes" id="UP000488299"/>
    </source>
</evidence>
<dbReference type="PANTHER" id="PTHR33794">
    <property type="entry name" value="BACILLOLYSIN"/>
    <property type="match status" value="1"/>
</dbReference>
<dbReference type="PRINTS" id="PR00730">
    <property type="entry name" value="THERMOLYSIN"/>
</dbReference>
<sequence>MKLFVVILTIVLVAGSRLVSGQSLTPAQQAELDKATREAKAEMERAFNPEYILKAIDEQIEEARKNGATPAQIRALQQAKADAIQQLRARQQEATKPALVEPETSGSEQASESVVAALDKRLSRRDSGDVPVLYDPIPGRYSAVPTAFRVYTQWKLTPDEFVVFMQKKMGVTLRETGRYGLGKTQSRRYEQLHHGHPIRLAHYSISLDTNGYVIRANGDLFTPKQAATSSKTPEQLLTALRQVTQLPTLTLRNPAQPALPFAQALPLMWVHPNLIPGREPPVLCRPFTVGTQNSRRRYYLNAQTGALVAGENLRRTCRFIDEPIPFKVTVQTFHHNKRVVGVTRGKNGRHPGIFLVDSTESPAVIITRRDSEPVFSHDTTLQEATLRGRGDWDALFGFRQAARYFKGLGLNSYDNQGTPILAESCSEANAYWQSDEGKFYFGMVKGKPFANLHTVGHEFTHAVTEHTAGLIFQGESGALDESLADIFGVCIEHQAIGGNWLVDEEITAGGFRDMANPPAKGHPDTYLEFPWKPTDVPKDDGNVHSNSGVGNKWFYLLIKGGKGQNALKHPFDVFPTLAYNTVARVLLAALPRLSPRSGYEDLCRETIEAATQLHGECSPTTEAIKRAWYAVGVLEDPPAACKPGWTMDMVIGKQANRMLLNLYFKGDSAVMVYRGPEASTKLFTRRDSPITTAVVKDEDGVRSHNFPKDWSGFMGQQLEETMPMQEAAINEALTKARAELNDPNTPADRRAELRKTIPMVEKQLKAGQQTRNELQGQLAETQQVGQPQSELAFWGSRQARRDFDKKHIKATDMYQGKYLSRKYVLGGGAAGMYWWTTSQIPLRFSDLSLTSPMAPTLQMRSGVDHWLRGFPIQVHEMFQIQNIRESAPANFDALFSAAPVFQ</sequence>
<evidence type="ECO:0000256" key="6">
    <source>
        <dbReference type="ARBA" id="ARBA00023049"/>
    </source>
</evidence>
<organism evidence="11 12">
    <name type="scientific">Rudanella paleaurantiibacter</name>
    <dbReference type="NCBI Taxonomy" id="2614655"/>
    <lineage>
        <taxon>Bacteria</taxon>
        <taxon>Pseudomonadati</taxon>
        <taxon>Bacteroidota</taxon>
        <taxon>Cytophagia</taxon>
        <taxon>Cytophagales</taxon>
        <taxon>Cytophagaceae</taxon>
        <taxon>Rudanella</taxon>
    </lineage>
</organism>
<dbReference type="Gene3D" id="1.10.390.10">
    <property type="entry name" value="Neutral Protease Domain 2"/>
    <property type="match status" value="1"/>
</dbReference>
<feature type="region of interest" description="Disordered" evidence="8">
    <location>
        <begin position="92"/>
        <end position="112"/>
    </location>
</feature>
<evidence type="ECO:0000259" key="9">
    <source>
        <dbReference type="Pfam" id="PF01447"/>
    </source>
</evidence>
<evidence type="ECO:0000256" key="5">
    <source>
        <dbReference type="ARBA" id="ARBA00022833"/>
    </source>
</evidence>
<comment type="caution">
    <text evidence="11">The sequence shown here is derived from an EMBL/GenBank/DDBJ whole genome shotgun (WGS) entry which is preliminary data.</text>
</comment>
<dbReference type="GO" id="GO:0004222">
    <property type="term" value="F:metalloendopeptidase activity"/>
    <property type="evidence" value="ECO:0007669"/>
    <property type="project" value="InterPro"/>
</dbReference>
<dbReference type="InterPro" id="IPR050728">
    <property type="entry name" value="Zinc_Metalloprotease_M4"/>
</dbReference>
<keyword evidence="3" id="KW-0479">Metal-binding</keyword>
<comment type="similarity">
    <text evidence="1">Belongs to the peptidase M4 family.</text>
</comment>
<dbReference type="PANTHER" id="PTHR33794:SF1">
    <property type="entry name" value="BACILLOLYSIN"/>
    <property type="match status" value="1"/>
</dbReference>
<accession>A0A7J5TT91</accession>
<evidence type="ECO:0000256" key="4">
    <source>
        <dbReference type="ARBA" id="ARBA00022801"/>
    </source>
</evidence>
<dbReference type="InterPro" id="IPR013856">
    <property type="entry name" value="Peptidase_M4_domain"/>
</dbReference>
<evidence type="ECO:0000313" key="11">
    <source>
        <dbReference type="EMBL" id="KAB7726857.1"/>
    </source>
</evidence>
<keyword evidence="2" id="KW-0645">Protease</keyword>
<dbReference type="InterPro" id="IPR001570">
    <property type="entry name" value="Peptidase_M4_C_domain"/>
</dbReference>
<dbReference type="EMBL" id="WELI01000013">
    <property type="protein sequence ID" value="KAB7726857.1"/>
    <property type="molecule type" value="Genomic_DNA"/>
</dbReference>
<feature type="domain" description="Peptidase M4 C-terminal" evidence="10">
    <location>
        <begin position="468"/>
        <end position="633"/>
    </location>
</feature>
<feature type="domain" description="Peptidase M4" evidence="9">
    <location>
        <begin position="389"/>
        <end position="465"/>
    </location>
</feature>
<dbReference type="RefSeq" id="WP_152126643.1">
    <property type="nucleotide sequence ID" value="NZ_WELI01000013.1"/>
</dbReference>
<dbReference type="InterPro" id="IPR023612">
    <property type="entry name" value="Peptidase_M4"/>
</dbReference>
<evidence type="ECO:0008006" key="13">
    <source>
        <dbReference type="Google" id="ProtNLM"/>
    </source>
</evidence>
<gene>
    <name evidence="11" type="ORF">F5984_23370</name>
</gene>
<proteinExistence type="inferred from homology"/>
<dbReference type="InterPro" id="IPR027268">
    <property type="entry name" value="Peptidase_M4/M1_CTD_sf"/>
</dbReference>
<evidence type="ECO:0000256" key="3">
    <source>
        <dbReference type="ARBA" id="ARBA00022723"/>
    </source>
</evidence>
<name>A0A7J5TT91_9BACT</name>
<evidence type="ECO:0000256" key="8">
    <source>
        <dbReference type="SAM" id="MobiDB-lite"/>
    </source>
</evidence>
<dbReference type="GO" id="GO:0006508">
    <property type="term" value="P:proteolysis"/>
    <property type="evidence" value="ECO:0007669"/>
    <property type="project" value="UniProtKB-KW"/>
</dbReference>
<dbReference type="Pfam" id="PF02868">
    <property type="entry name" value="Peptidase_M4_C"/>
    <property type="match status" value="1"/>
</dbReference>
<evidence type="ECO:0000256" key="2">
    <source>
        <dbReference type="ARBA" id="ARBA00022670"/>
    </source>
</evidence>
<evidence type="ECO:0000256" key="1">
    <source>
        <dbReference type="ARBA" id="ARBA00009388"/>
    </source>
</evidence>
<keyword evidence="4" id="KW-0378">Hydrolase</keyword>
<protein>
    <recommendedName>
        <fullName evidence="13">M4 family peptidase</fullName>
    </recommendedName>
</protein>
<dbReference type="AlphaFoldDB" id="A0A7J5TT91"/>
<reference evidence="11 12" key="1">
    <citation type="submission" date="2019-10" db="EMBL/GenBank/DDBJ databases">
        <title>Rudanella paleaurantiibacter sp. nov., isolated from sludge.</title>
        <authorList>
            <person name="Xu S.Q."/>
        </authorList>
    </citation>
    <scope>NUCLEOTIDE SEQUENCE [LARGE SCALE GENOMIC DNA]</scope>
    <source>
        <strain evidence="11 12">HX-22-17</strain>
    </source>
</reference>
<dbReference type="Proteomes" id="UP000488299">
    <property type="component" value="Unassembled WGS sequence"/>
</dbReference>
<feature type="active site" evidence="7">
    <location>
        <position position="458"/>
    </location>
</feature>
<dbReference type="Pfam" id="PF01447">
    <property type="entry name" value="Peptidase_M4"/>
    <property type="match status" value="1"/>
</dbReference>
<keyword evidence="12" id="KW-1185">Reference proteome</keyword>
<dbReference type="GO" id="GO:0046872">
    <property type="term" value="F:metal ion binding"/>
    <property type="evidence" value="ECO:0007669"/>
    <property type="project" value="UniProtKB-KW"/>
</dbReference>